<feature type="domain" description="Disease resistance R13L4/SHOC-2-like LRR" evidence="11">
    <location>
        <begin position="113"/>
        <end position="310"/>
    </location>
</feature>
<proteinExistence type="predicted"/>
<protein>
    <submittedName>
        <fullName evidence="12">Uncharacterized protein</fullName>
    </submittedName>
</protein>
<evidence type="ECO:0000256" key="4">
    <source>
        <dbReference type="ARBA" id="ARBA00022729"/>
    </source>
</evidence>
<dbReference type="PRINTS" id="PR00019">
    <property type="entry name" value="LEURICHRPT"/>
</dbReference>
<evidence type="ECO:0000256" key="8">
    <source>
        <dbReference type="ARBA" id="ARBA00023170"/>
    </source>
</evidence>
<dbReference type="InterPro" id="IPR032675">
    <property type="entry name" value="LRR_dom_sf"/>
</dbReference>
<sequence length="590" mass="67159">MRFKQGLRDDHDMLSTWRDGEKNRDCCKWKGIRCSYETELIDSFTKLKYLNISSCEFSGRIPNQLGKLKNLRYLYLRYNDKLKGQIPHELGNLSQLKYLNIEYNHLVGAIPCELGNLAKMRYLNLRGNYLAGVIPYQLGNLAQLQFLDLRDNFLDGTIPFKVGDLWMLQSLRLGGNSNLETNKENYSDAKWLSSLSYLKILNLSSSNIGYSRQWLRILSKMLPNLVELRVSECDLSDINISPLFDSFCNISSSLTILDLSSNMLSSSTFKWLFNFSSNLKELYLSNNNYVSPPLSFNFDSLLILDLSHMWFWHMSQNMYALNLSYNNLRGTTPDLPLAFTYFPILTLTSNQFESSIPPFMRRAATLHLSHNRFSNLDSLLCDQNSVNSLGILDVSNNQLKGRIPDCWDNLKSLQYLDLSKNKLSGKIQLSLGTLVNLKALVLHNNSLIGELPSSMKNLTNLTMLDVGENKLSGSIPSWIGETLHQLVVLSFRLNHFVGSLPSGICYLSQIKLLDVSENHICGQIPKCLHNFTVMAAINMNMTVSDNVSHNYPNNITGSRYDYYVPVMWKGVEDAFKNPELLLNSIDLSGK</sequence>
<dbReference type="InterPro" id="IPR046956">
    <property type="entry name" value="RLP23-like"/>
</dbReference>
<dbReference type="PANTHER" id="PTHR48063">
    <property type="entry name" value="LRR RECEPTOR-LIKE KINASE"/>
    <property type="match status" value="1"/>
</dbReference>
<keyword evidence="3" id="KW-0812">Transmembrane</keyword>
<dbReference type="InterPro" id="IPR001611">
    <property type="entry name" value="Leu-rich_rpt"/>
</dbReference>
<evidence type="ECO:0000259" key="10">
    <source>
        <dbReference type="Pfam" id="PF08263"/>
    </source>
</evidence>
<accession>A0A9D4YBQ2</accession>
<dbReference type="Pfam" id="PF13855">
    <property type="entry name" value="LRR_8"/>
    <property type="match status" value="2"/>
</dbReference>
<dbReference type="PANTHER" id="PTHR48063:SF98">
    <property type="entry name" value="LRR RECEPTOR-LIKE SERINE_THREONINE-PROTEIN KINASE FLS2"/>
    <property type="match status" value="1"/>
</dbReference>
<dbReference type="EMBL" id="JAMSHJ010000002">
    <property type="protein sequence ID" value="KAI5436631.1"/>
    <property type="molecule type" value="Genomic_DNA"/>
</dbReference>
<keyword evidence="4" id="KW-0732">Signal</keyword>
<keyword evidence="8" id="KW-0675">Receptor</keyword>
<dbReference type="InterPro" id="IPR013210">
    <property type="entry name" value="LRR_N_plant-typ"/>
</dbReference>
<dbReference type="Proteomes" id="UP001058974">
    <property type="component" value="Chromosome 2"/>
</dbReference>
<evidence type="ECO:0000256" key="7">
    <source>
        <dbReference type="ARBA" id="ARBA00023136"/>
    </source>
</evidence>
<comment type="caution">
    <text evidence="12">The sequence shown here is derived from an EMBL/GenBank/DDBJ whole genome shotgun (WGS) entry which is preliminary data.</text>
</comment>
<dbReference type="Gramene" id="Psat02G0295200-T1">
    <property type="protein sequence ID" value="KAI5436631.1"/>
    <property type="gene ID" value="KIW84_022952"/>
</dbReference>
<comment type="subcellular location">
    <subcellularLocation>
        <location evidence="1">Membrane</location>
        <topology evidence="1">Single-pass type I membrane protein</topology>
    </subcellularLocation>
</comment>
<evidence type="ECO:0000256" key="6">
    <source>
        <dbReference type="ARBA" id="ARBA00022989"/>
    </source>
</evidence>
<keyword evidence="13" id="KW-1185">Reference proteome</keyword>
<name>A0A9D4YBQ2_PEA</name>
<evidence type="ECO:0000256" key="9">
    <source>
        <dbReference type="ARBA" id="ARBA00023180"/>
    </source>
</evidence>
<dbReference type="FunFam" id="3.80.10.10:FF:000095">
    <property type="entry name" value="LRR receptor-like serine/threonine-protein kinase GSO1"/>
    <property type="match status" value="1"/>
</dbReference>
<dbReference type="Pfam" id="PF00560">
    <property type="entry name" value="LRR_1"/>
    <property type="match status" value="2"/>
</dbReference>
<dbReference type="Gene3D" id="3.80.10.10">
    <property type="entry name" value="Ribonuclease Inhibitor"/>
    <property type="match status" value="5"/>
</dbReference>
<evidence type="ECO:0000259" key="11">
    <source>
        <dbReference type="Pfam" id="PF23598"/>
    </source>
</evidence>
<dbReference type="SUPFAM" id="SSF52058">
    <property type="entry name" value="L domain-like"/>
    <property type="match status" value="2"/>
</dbReference>
<feature type="domain" description="Leucine-rich repeat-containing N-terminal plant-type" evidence="10">
    <location>
        <begin position="2"/>
        <end position="35"/>
    </location>
</feature>
<reference evidence="12 13" key="1">
    <citation type="journal article" date="2022" name="Nat. Genet.">
        <title>Improved pea reference genome and pan-genome highlight genomic features and evolutionary characteristics.</title>
        <authorList>
            <person name="Yang T."/>
            <person name="Liu R."/>
            <person name="Luo Y."/>
            <person name="Hu S."/>
            <person name="Wang D."/>
            <person name="Wang C."/>
            <person name="Pandey M.K."/>
            <person name="Ge S."/>
            <person name="Xu Q."/>
            <person name="Li N."/>
            <person name="Li G."/>
            <person name="Huang Y."/>
            <person name="Saxena R.K."/>
            <person name="Ji Y."/>
            <person name="Li M."/>
            <person name="Yan X."/>
            <person name="He Y."/>
            <person name="Liu Y."/>
            <person name="Wang X."/>
            <person name="Xiang C."/>
            <person name="Varshney R.K."/>
            <person name="Ding H."/>
            <person name="Gao S."/>
            <person name="Zong X."/>
        </authorList>
    </citation>
    <scope>NUCLEOTIDE SEQUENCE [LARGE SCALE GENOMIC DNA]</scope>
    <source>
        <strain evidence="12 13">cv. Zhongwan 6</strain>
    </source>
</reference>
<evidence type="ECO:0000256" key="5">
    <source>
        <dbReference type="ARBA" id="ARBA00022737"/>
    </source>
</evidence>
<dbReference type="InterPro" id="IPR055414">
    <property type="entry name" value="LRR_R13L4/SHOC2-like"/>
</dbReference>
<keyword evidence="2" id="KW-0433">Leucine-rich repeat</keyword>
<gene>
    <name evidence="12" type="ORF">KIW84_022952</name>
</gene>
<dbReference type="Pfam" id="PF23598">
    <property type="entry name" value="LRR_14"/>
    <property type="match status" value="1"/>
</dbReference>
<dbReference type="GO" id="GO:0016020">
    <property type="term" value="C:membrane"/>
    <property type="evidence" value="ECO:0007669"/>
    <property type="project" value="UniProtKB-SubCell"/>
</dbReference>
<dbReference type="Pfam" id="PF08263">
    <property type="entry name" value="LRRNT_2"/>
    <property type="match status" value="1"/>
</dbReference>
<keyword evidence="5" id="KW-0677">Repeat</keyword>
<evidence type="ECO:0000313" key="13">
    <source>
        <dbReference type="Proteomes" id="UP001058974"/>
    </source>
</evidence>
<organism evidence="12 13">
    <name type="scientific">Pisum sativum</name>
    <name type="common">Garden pea</name>
    <name type="synonym">Lathyrus oleraceus</name>
    <dbReference type="NCBI Taxonomy" id="3888"/>
    <lineage>
        <taxon>Eukaryota</taxon>
        <taxon>Viridiplantae</taxon>
        <taxon>Streptophyta</taxon>
        <taxon>Embryophyta</taxon>
        <taxon>Tracheophyta</taxon>
        <taxon>Spermatophyta</taxon>
        <taxon>Magnoliopsida</taxon>
        <taxon>eudicotyledons</taxon>
        <taxon>Gunneridae</taxon>
        <taxon>Pentapetalae</taxon>
        <taxon>rosids</taxon>
        <taxon>fabids</taxon>
        <taxon>Fabales</taxon>
        <taxon>Fabaceae</taxon>
        <taxon>Papilionoideae</taxon>
        <taxon>50 kb inversion clade</taxon>
        <taxon>NPAAA clade</taxon>
        <taxon>Hologalegina</taxon>
        <taxon>IRL clade</taxon>
        <taxon>Fabeae</taxon>
        <taxon>Lathyrus</taxon>
    </lineage>
</organism>
<evidence type="ECO:0000256" key="3">
    <source>
        <dbReference type="ARBA" id="ARBA00022692"/>
    </source>
</evidence>
<keyword evidence="6" id="KW-1133">Transmembrane helix</keyword>
<keyword evidence="9" id="KW-0325">Glycoprotein</keyword>
<evidence type="ECO:0000256" key="2">
    <source>
        <dbReference type="ARBA" id="ARBA00022614"/>
    </source>
</evidence>
<evidence type="ECO:0000256" key="1">
    <source>
        <dbReference type="ARBA" id="ARBA00004479"/>
    </source>
</evidence>
<evidence type="ECO:0000313" key="12">
    <source>
        <dbReference type="EMBL" id="KAI5436631.1"/>
    </source>
</evidence>
<keyword evidence="7" id="KW-0472">Membrane</keyword>
<dbReference type="AlphaFoldDB" id="A0A9D4YBQ2"/>
<dbReference type="FunFam" id="3.80.10.10:FF:000383">
    <property type="entry name" value="Leucine-rich repeat receptor protein kinase EMS1"/>
    <property type="match status" value="1"/>
</dbReference>